<dbReference type="PANTHER" id="PTHR44591:SF25">
    <property type="entry name" value="CHEMOTAXIS TWO-COMPONENT RESPONSE REGULATOR"/>
    <property type="match status" value="1"/>
</dbReference>
<dbReference type="InterPro" id="IPR011006">
    <property type="entry name" value="CheY-like_superfamily"/>
</dbReference>
<comment type="caution">
    <text evidence="4">The sequence shown here is derived from an EMBL/GenBank/DDBJ whole genome shotgun (WGS) entry which is preliminary data.</text>
</comment>
<dbReference type="SMART" id="SM00448">
    <property type="entry name" value="REC"/>
    <property type="match status" value="1"/>
</dbReference>
<keyword evidence="1 2" id="KW-0597">Phosphoprotein</keyword>
<reference evidence="4 5" key="1">
    <citation type="submission" date="2024-06" db="EMBL/GenBank/DDBJ databases">
        <authorList>
            <person name="Chen R.Y."/>
        </authorList>
    </citation>
    <scope>NUCLEOTIDE SEQUENCE [LARGE SCALE GENOMIC DNA]</scope>
    <source>
        <strain evidence="4 5">D2</strain>
    </source>
</reference>
<dbReference type="Gene3D" id="3.40.50.2300">
    <property type="match status" value="1"/>
</dbReference>
<evidence type="ECO:0000313" key="4">
    <source>
        <dbReference type="EMBL" id="MER2494304.1"/>
    </source>
</evidence>
<name>A0ABV1RMX8_9ALTE</name>
<evidence type="ECO:0000256" key="1">
    <source>
        <dbReference type="ARBA" id="ARBA00022553"/>
    </source>
</evidence>
<dbReference type="RefSeq" id="WP_350403313.1">
    <property type="nucleotide sequence ID" value="NZ_JBELOE010000287.1"/>
</dbReference>
<keyword evidence="5" id="KW-1185">Reference proteome</keyword>
<protein>
    <submittedName>
        <fullName evidence="4">Response regulator</fullName>
    </submittedName>
</protein>
<accession>A0ABV1RMX8</accession>
<dbReference type="Pfam" id="PF00072">
    <property type="entry name" value="Response_reg"/>
    <property type="match status" value="1"/>
</dbReference>
<evidence type="ECO:0000256" key="2">
    <source>
        <dbReference type="PROSITE-ProRule" id="PRU00169"/>
    </source>
</evidence>
<gene>
    <name evidence="4" type="ORF">ABS311_20720</name>
</gene>
<feature type="domain" description="Response regulatory" evidence="3">
    <location>
        <begin position="8"/>
        <end position="124"/>
    </location>
</feature>
<evidence type="ECO:0000259" key="3">
    <source>
        <dbReference type="PROSITE" id="PS50110"/>
    </source>
</evidence>
<dbReference type="SUPFAM" id="SSF52172">
    <property type="entry name" value="CheY-like"/>
    <property type="match status" value="1"/>
</dbReference>
<dbReference type="PANTHER" id="PTHR44591">
    <property type="entry name" value="STRESS RESPONSE REGULATOR PROTEIN 1"/>
    <property type="match status" value="1"/>
</dbReference>
<dbReference type="InterPro" id="IPR050595">
    <property type="entry name" value="Bact_response_regulator"/>
</dbReference>
<dbReference type="PROSITE" id="PS50110">
    <property type="entry name" value="RESPONSE_REGULATORY"/>
    <property type="match status" value="1"/>
</dbReference>
<feature type="modified residue" description="4-aspartylphosphate" evidence="2">
    <location>
        <position position="57"/>
    </location>
</feature>
<dbReference type="InterPro" id="IPR001789">
    <property type="entry name" value="Sig_transdc_resp-reg_receiver"/>
</dbReference>
<proteinExistence type="predicted"/>
<sequence length="129" mass="14380">MNTEITRTVLVVDDAMTIRKYHRTLLEELGCEVVEAENGIDALEKLLEHQLSLCLVDVNMPLMDGFTFVTELRKGAEQADCPVIMISTESQQGELSRGYQCGVNLYLVKPAPAESLKLYCQQLMEGGVQ</sequence>
<dbReference type="EMBL" id="JBELOE010000287">
    <property type="protein sequence ID" value="MER2494304.1"/>
    <property type="molecule type" value="Genomic_DNA"/>
</dbReference>
<evidence type="ECO:0000313" key="5">
    <source>
        <dbReference type="Proteomes" id="UP001467690"/>
    </source>
</evidence>
<dbReference type="Proteomes" id="UP001467690">
    <property type="component" value="Unassembled WGS sequence"/>
</dbReference>
<organism evidence="4 5">
    <name type="scientific">Catenovulum sediminis</name>
    <dbReference type="NCBI Taxonomy" id="1740262"/>
    <lineage>
        <taxon>Bacteria</taxon>
        <taxon>Pseudomonadati</taxon>
        <taxon>Pseudomonadota</taxon>
        <taxon>Gammaproteobacteria</taxon>
        <taxon>Alteromonadales</taxon>
        <taxon>Alteromonadaceae</taxon>
        <taxon>Catenovulum</taxon>
    </lineage>
</organism>